<keyword evidence="7" id="KW-1015">Disulfide bond</keyword>
<reference evidence="10 11" key="1">
    <citation type="submission" date="2011-10" db="EMBL/GenBank/DDBJ databases">
        <authorList>
            <person name="Genoscope - CEA"/>
        </authorList>
    </citation>
    <scope>NUCLEOTIDE SEQUENCE [LARGE SCALE GENOMIC DNA]</scope>
    <source>
        <strain evidence="10 11">RCC 1105</strain>
    </source>
</reference>
<dbReference type="Proteomes" id="UP000198341">
    <property type="component" value="Chromosome 1"/>
</dbReference>
<accession>K8EA83</accession>
<protein>
    <recommendedName>
        <fullName evidence="12">GCK domain-containing protein</fullName>
    </recommendedName>
</protein>
<feature type="compositionally biased region" description="Low complexity" evidence="9">
    <location>
        <begin position="16"/>
        <end position="29"/>
    </location>
</feature>
<name>K8EA83_9CHLO</name>
<evidence type="ECO:0000256" key="5">
    <source>
        <dbReference type="ARBA" id="ARBA00023010"/>
    </source>
</evidence>
<evidence type="ECO:0000256" key="8">
    <source>
        <dbReference type="ARBA" id="ARBA00023284"/>
    </source>
</evidence>
<dbReference type="GO" id="GO:0005758">
    <property type="term" value="C:mitochondrial intermembrane space"/>
    <property type="evidence" value="ECO:0007669"/>
    <property type="project" value="TreeGrafter"/>
</dbReference>
<evidence type="ECO:0000256" key="1">
    <source>
        <dbReference type="ARBA" id="ARBA00004173"/>
    </source>
</evidence>
<evidence type="ECO:0000256" key="9">
    <source>
        <dbReference type="SAM" id="MobiDB-lite"/>
    </source>
</evidence>
<keyword evidence="8" id="KW-0676">Redox-active center</keyword>
<sequence length="127" mass="13819">MSSRRNASESDKDETSSASPSSSPSTAAALEGMAEAIEKGAHLPSVDERIKHALECPCVKPLRDTSCGEEFDMALTCFMKADEATRASDCADRFVALHQCMVKHSEEFKEFAEELVKHKNVEGPAQV</sequence>
<dbReference type="GO" id="GO:0045041">
    <property type="term" value="P:protein import into mitochondrial intermembrane space"/>
    <property type="evidence" value="ECO:0007669"/>
    <property type="project" value="InterPro"/>
</dbReference>
<keyword evidence="5" id="KW-0811">Translocation</keyword>
<evidence type="ECO:0000256" key="3">
    <source>
        <dbReference type="ARBA" id="ARBA00022927"/>
    </source>
</evidence>
<dbReference type="RefSeq" id="XP_007515715.1">
    <property type="nucleotide sequence ID" value="XM_007515653.1"/>
</dbReference>
<dbReference type="PANTHER" id="PTHR21622:SF0">
    <property type="entry name" value="COILED-COIL-HELIX-COILED-COIL-HELIX DOMAIN CONTAINING 4"/>
    <property type="match status" value="1"/>
</dbReference>
<evidence type="ECO:0000256" key="2">
    <source>
        <dbReference type="ARBA" id="ARBA00022448"/>
    </source>
</evidence>
<dbReference type="EMBL" id="FO082278">
    <property type="protein sequence ID" value="CCO14594.1"/>
    <property type="molecule type" value="Genomic_DNA"/>
</dbReference>
<gene>
    <name evidence="10" type="ORF">Bathy01g04980</name>
</gene>
<keyword evidence="6" id="KW-0496">Mitochondrion</keyword>
<evidence type="ECO:0000313" key="10">
    <source>
        <dbReference type="EMBL" id="CCO14594.1"/>
    </source>
</evidence>
<dbReference type="GO" id="GO:0015035">
    <property type="term" value="F:protein-disulfide reductase activity"/>
    <property type="evidence" value="ECO:0007669"/>
    <property type="project" value="InterPro"/>
</dbReference>
<evidence type="ECO:0008006" key="12">
    <source>
        <dbReference type="Google" id="ProtNLM"/>
    </source>
</evidence>
<keyword evidence="11" id="KW-1185">Reference proteome</keyword>
<feature type="region of interest" description="Disordered" evidence="9">
    <location>
        <begin position="1"/>
        <end position="42"/>
    </location>
</feature>
<proteinExistence type="predicted"/>
<comment type="subcellular location">
    <subcellularLocation>
        <location evidence="1">Mitochondrion</location>
    </subcellularLocation>
</comment>
<dbReference type="KEGG" id="bpg:Bathy01g04980"/>
<evidence type="ECO:0000256" key="6">
    <source>
        <dbReference type="ARBA" id="ARBA00023128"/>
    </source>
</evidence>
<keyword evidence="4" id="KW-0560">Oxidoreductase</keyword>
<organism evidence="10 11">
    <name type="scientific">Bathycoccus prasinos</name>
    <dbReference type="NCBI Taxonomy" id="41875"/>
    <lineage>
        <taxon>Eukaryota</taxon>
        <taxon>Viridiplantae</taxon>
        <taxon>Chlorophyta</taxon>
        <taxon>Mamiellophyceae</taxon>
        <taxon>Mamiellales</taxon>
        <taxon>Bathycoccaceae</taxon>
        <taxon>Bathycoccus</taxon>
    </lineage>
</organism>
<dbReference type="STRING" id="41875.K8EA83"/>
<dbReference type="GeneID" id="19018233"/>
<evidence type="ECO:0000256" key="4">
    <source>
        <dbReference type="ARBA" id="ARBA00023002"/>
    </source>
</evidence>
<feature type="compositionally biased region" description="Basic and acidic residues" evidence="9">
    <location>
        <begin position="1"/>
        <end position="15"/>
    </location>
</feature>
<evidence type="ECO:0000256" key="7">
    <source>
        <dbReference type="ARBA" id="ARBA00023157"/>
    </source>
</evidence>
<dbReference type="PANTHER" id="PTHR21622">
    <property type="entry name" value="COILED-COIL-HELIX-COILED-COIL-HELIX DOMAIN CONTAINING 4"/>
    <property type="match status" value="1"/>
</dbReference>
<evidence type="ECO:0000313" key="11">
    <source>
        <dbReference type="Proteomes" id="UP000198341"/>
    </source>
</evidence>
<dbReference type="OrthoDB" id="7481291at2759"/>
<dbReference type="InterPro" id="IPR039289">
    <property type="entry name" value="CHCHD4"/>
</dbReference>
<dbReference type="eggNOG" id="KOG4149">
    <property type="taxonomic scope" value="Eukaryota"/>
</dbReference>
<dbReference type="Gene3D" id="1.10.287.2900">
    <property type="match status" value="1"/>
</dbReference>
<dbReference type="AlphaFoldDB" id="K8EA83"/>
<keyword evidence="2" id="KW-0813">Transport</keyword>
<keyword evidence="3" id="KW-0653">Protein transport</keyword>